<protein>
    <recommendedName>
        <fullName evidence="5">SDR family oxidoreductase</fullName>
    </recommendedName>
</protein>
<dbReference type="Gene3D" id="3.40.50.720">
    <property type="entry name" value="NAD(P)-binding Rossmann-like Domain"/>
    <property type="match status" value="1"/>
</dbReference>
<proteinExistence type="inferred from homology"/>
<dbReference type="GO" id="GO:0006006">
    <property type="term" value="P:glucose metabolic process"/>
    <property type="evidence" value="ECO:0007669"/>
    <property type="project" value="TreeGrafter"/>
</dbReference>
<dbReference type="EMBL" id="UINC01117305">
    <property type="protein sequence ID" value="SVC89644.1"/>
    <property type="molecule type" value="Genomic_DNA"/>
</dbReference>
<dbReference type="Pfam" id="PF00106">
    <property type="entry name" value="adh_short"/>
    <property type="match status" value="1"/>
</dbReference>
<dbReference type="PRINTS" id="PR00081">
    <property type="entry name" value="GDHRDH"/>
</dbReference>
<dbReference type="InterPro" id="IPR020904">
    <property type="entry name" value="Sc_DH/Rdtase_CS"/>
</dbReference>
<evidence type="ECO:0000256" key="1">
    <source>
        <dbReference type="ARBA" id="ARBA00006484"/>
    </source>
</evidence>
<feature type="non-terminal residue" evidence="4">
    <location>
        <position position="1"/>
    </location>
</feature>
<organism evidence="4">
    <name type="scientific">marine metagenome</name>
    <dbReference type="NCBI Taxonomy" id="408172"/>
    <lineage>
        <taxon>unclassified sequences</taxon>
        <taxon>metagenomes</taxon>
        <taxon>ecological metagenomes</taxon>
    </lineage>
</organism>
<dbReference type="PANTHER" id="PTHR44252">
    <property type="entry name" value="D-ERYTHRULOSE REDUCTASE"/>
    <property type="match status" value="1"/>
</dbReference>
<dbReference type="PANTHER" id="PTHR44252:SF3">
    <property type="entry name" value="D-ERYTHRULOSE REDUCTASE-RELATED"/>
    <property type="match status" value="1"/>
</dbReference>
<dbReference type="PRINTS" id="PR00080">
    <property type="entry name" value="SDRFAMILY"/>
</dbReference>
<dbReference type="CDD" id="cd05233">
    <property type="entry name" value="SDR_c"/>
    <property type="match status" value="1"/>
</dbReference>
<comment type="similarity">
    <text evidence="1">Belongs to the short-chain dehydrogenases/reductases (SDR) family.</text>
</comment>
<name>A0A382QVW4_9ZZZZ</name>
<evidence type="ECO:0000256" key="3">
    <source>
        <dbReference type="ARBA" id="ARBA00022857"/>
    </source>
</evidence>
<dbReference type="InterPro" id="IPR036291">
    <property type="entry name" value="NAD(P)-bd_dom_sf"/>
</dbReference>
<sequence length="239" mass="25577">VHLAGPPAHGARRSQGQSTQLMAAETIDSFRLDGHLAVVTGASRGLGEGCALALAGAGADVALIGRNHEDLNAVAGQIGDLGRTAHILTIDVTELETLTAALSGLPPFEIFVNNAGTNQPQPFLEVEEKTYDRIMDLNLRAAFFAAQSAARLMVKYAKGGTIINMSSQAGHRALKDRSVYSASKFGLEGLTKAMAFELAEYNIRVNAVAPTFVETPLTKSGLEQKDFRQYVEDKIRLPR</sequence>
<evidence type="ECO:0008006" key="5">
    <source>
        <dbReference type="Google" id="ProtNLM"/>
    </source>
</evidence>
<dbReference type="FunFam" id="3.40.50.720:FF:000084">
    <property type="entry name" value="Short-chain dehydrogenase reductase"/>
    <property type="match status" value="1"/>
</dbReference>
<dbReference type="PROSITE" id="PS00061">
    <property type="entry name" value="ADH_SHORT"/>
    <property type="match status" value="1"/>
</dbReference>
<dbReference type="InterPro" id="IPR002347">
    <property type="entry name" value="SDR_fam"/>
</dbReference>
<dbReference type="GO" id="GO:0050038">
    <property type="term" value="F:L-xylulose reductase (NADPH) activity"/>
    <property type="evidence" value="ECO:0007669"/>
    <property type="project" value="TreeGrafter"/>
</dbReference>
<evidence type="ECO:0000313" key="4">
    <source>
        <dbReference type="EMBL" id="SVC89644.1"/>
    </source>
</evidence>
<evidence type="ECO:0000256" key="2">
    <source>
        <dbReference type="ARBA" id="ARBA00011881"/>
    </source>
</evidence>
<dbReference type="InterPro" id="IPR051737">
    <property type="entry name" value="L-xylulose/Carbonyl_redctase"/>
</dbReference>
<feature type="non-terminal residue" evidence="4">
    <location>
        <position position="239"/>
    </location>
</feature>
<dbReference type="AlphaFoldDB" id="A0A382QVW4"/>
<accession>A0A382QVW4</accession>
<comment type="subunit">
    <text evidence="2">Homotetramer.</text>
</comment>
<gene>
    <name evidence="4" type="ORF">METZ01_LOCUS342498</name>
</gene>
<keyword evidence="3" id="KW-0521">NADP</keyword>
<reference evidence="4" key="1">
    <citation type="submission" date="2018-05" db="EMBL/GenBank/DDBJ databases">
        <authorList>
            <person name="Lanie J.A."/>
            <person name="Ng W.-L."/>
            <person name="Kazmierczak K.M."/>
            <person name="Andrzejewski T.M."/>
            <person name="Davidsen T.M."/>
            <person name="Wayne K.J."/>
            <person name="Tettelin H."/>
            <person name="Glass J.I."/>
            <person name="Rusch D."/>
            <person name="Podicherti R."/>
            <person name="Tsui H.-C.T."/>
            <person name="Winkler M.E."/>
        </authorList>
    </citation>
    <scope>NUCLEOTIDE SEQUENCE</scope>
</reference>
<dbReference type="SUPFAM" id="SSF51735">
    <property type="entry name" value="NAD(P)-binding Rossmann-fold domains"/>
    <property type="match status" value="1"/>
</dbReference>
<dbReference type="GO" id="GO:0004090">
    <property type="term" value="F:carbonyl reductase (NADPH) activity"/>
    <property type="evidence" value="ECO:0007669"/>
    <property type="project" value="TreeGrafter"/>
</dbReference>
<dbReference type="GO" id="GO:0005997">
    <property type="term" value="P:xylulose metabolic process"/>
    <property type="evidence" value="ECO:0007669"/>
    <property type="project" value="TreeGrafter"/>
</dbReference>